<dbReference type="InterPro" id="IPR036527">
    <property type="entry name" value="SCP2_sterol-bd_dom_sf"/>
</dbReference>
<dbReference type="PANTHER" id="PTHR37817">
    <property type="entry name" value="N-ACETYLTRANSFERASE EIS"/>
    <property type="match status" value="1"/>
</dbReference>
<dbReference type="Gene3D" id="3.40.630.30">
    <property type="match status" value="2"/>
</dbReference>
<dbReference type="Proteomes" id="UP000017127">
    <property type="component" value="Unassembled WGS sequence"/>
</dbReference>
<dbReference type="CDD" id="cd04301">
    <property type="entry name" value="NAT_SF"/>
    <property type="match status" value="1"/>
</dbReference>
<dbReference type="OrthoDB" id="3498897at2"/>
<dbReference type="InterPro" id="IPR016181">
    <property type="entry name" value="Acyl_CoA_acyltransferase"/>
</dbReference>
<dbReference type="SUPFAM" id="SSF55718">
    <property type="entry name" value="SCP-like"/>
    <property type="match status" value="1"/>
</dbReference>
<dbReference type="GO" id="GO:0030649">
    <property type="term" value="P:aminoglycoside antibiotic catabolic process"/>
    <property type="evidence" value="ECO:0007669"/>
    <property type="project" value="TreeGrafter"/>
</dbReference>
<dbReference type="AlphaFoldDB" id="U7QDI0"/>
<dbReference type="RefSeq" id="WP_023068668.1">
    <property type="nucleotide sequence ID" value="NZ_AUZM01000069.1"/>
</dbReference>
<keyword evidence="3" id="KW-1185">Reference proteome</keyword>
<keyword evidence="2" id="KW-0808">Transferase</keyword>
<proteinExistence type="predicted"/>
<dbReference type="GO" id="GO:0034069">
    <property type="term" value="F:aminoglycoside N-acetyltransferase activity"/>
    <property type="evidence" value="ECO:0007669"/>
    <property type="project" value="TreeGrafter"/>
</dbReference>
<evidence type="ECO:0000259" key="1">
    <source>
        <dbReference type="PROSITE" id="PS51186"/>
    </source>
</evidence>
<dbReference type="InterPro" id="IPR000182">
    <property type="entry name" value="GNAT_dom"/>
</dbReference>
<gene>
    <name evidence="2" type="ORF">M595_4978</name>
</gene>
<dbReference type="Gene3D" id="3.30.1050.10">
    <property type="entry name" value="SCP2 sterol-binding domain"/>
    <property type="match status" value="1"/>
</dbReference>
<name>U7QDI0_9CYAN</name>
<dbReference type="Pfam" id="PF13530">
    <property type="entry name" value="SCP2_2"/>
    <property type="match status" value="1"/>
</dbReference>
<evidence type="ECO:0000313" key="3">
    <source>
        <dbReference type="Proteomes" id="UP000017127"/>
    </source>
</evidence>
<dbReference type="InterPro" id="IPR051554">
    <property type="entry name" value="Acetyltransferase_Eis"/>
</dbReference>
<dbReference type="PROSITE" id="PS51186">
    <property type="entry name" value="GNAT"/>
    <property type="match status" value="1"/>
</dbReference>
<dbReference type="EMBL" id="AUZM01000069">
    <property type="protein sequence ID" value="ERT05060.1"/>
    <property type="molecule type" value="Genomic_DNA"/>
</dbReference>
<dbReference type="PANTHER" id="PTHR37817:SF1">
    <property type="entry name" value="N-ACETYLTRANSFERASE EIS"/>
    <property type="match status" value="1"/>
</dbReference>
<dbReference type="InterPro" id="IPR041380">
    <property type="entry name" value="Acetyltransf_17"/>
</dbReference>
<dbReference type="Pfam" id="PF13527">
    <property type="entry name" value="Acetyltransf_9"/>
    <property type="match status" value="1"/>
</dbReference>
<evidence type="ECO:0000313" key="2">
    <source>
        <dbReference type="EMBL" id="ERT05060.1"/>
    </source>
</evidence>
<organism evidence="2 3">
    <name type="scientific">Lyngbya aestuarii BL J</name>
    <dbReference type="NCBI Taxonomy" id="1348334"/>
    <lineage>
        <taxon>Bacteria</taxon>
        <taxon>Bacillati</taxon>
        <taxon>Cyanobacteriota</taxon>
        <taxon>Cyanophyceae</taxon>
        <taxon>Oscillatoriophycideae</taxon>
        <taxon>Oscillatoriales</taxon>
        <taxon>Microcoleaceae</taxon>
        <taxon>Lyngbya</taxon>
    </lineage>
</organism>
<sequence length="393" mass="43979">MENLREVSVASDHDESQLLGKILCQCFGFPQTEWEDYGSSIGLDNFRLIRRNKKVAGGLAIYRMGQWFGGRCIPMAGLAAVGIAPEYRGQGMAAELLRETLKELYAEKVAISTLYPAVQSLYRGVGYEYGGTRCLWELPLSTLKSRPSQLQLERIKRLEIEALIDVYNQQVNHTNGCLDRHPVFWKNIIKTAEGEEVYGYWIGSSSLPQGYVIFQQKGVQGSLSLEIRDWVTLSSDATNCLFSFLASHASQVSKCRWYGGAVEPQLMLLAEHHAKLINYEQWMLRIVDIVTALESFAYPVNLETELHLSVIDDLLTENEGNFVLEVAAGSGQVKRGGRGEFQLKIGSLAPLYAGLLGPRQLQQMGWLECTDSALRIAEYLFPTTTSPAMPDFF</sequence>
<accession>U7QDI0</accession>
<comment type="caution">
    <text evidence="2">The sequence shown here is derived from an EMBL/GenBank/DDBJ whole genome shotgun (WGS) entry which is preliminary data.</text>
</comment>
<dbReference type="SUPFAM" id="SSF55729">
    <property type="entry name" value="Acyl-CoA N-acyltransferases (Nat)"/>
    <property type="match status" value="1"/>
</dbReference>
<dbReference type="InterPro" id="IPR025559">
    <property type="entry name" value="Eis_dom"/>
</dbReference>
<reference evidence="2 3" key="1">
    <citation type="journal article" date="2013" name="Front. Microbiol.">
        <title>Comparative genomic analyses of the cyanobacterium, Lyngbya aestuarii BL J, a powerful hydrogen producer.</title>
        <authorList>
            <person name="Kothari A."/>
            <person name="Vaughn M."/>
            <person name="Garcia-Pichel F."/>
        </authorList>
    </citation>
    <scope>NUCLEOTIDE SEQUENCE [LARGE SCALE GENOMIC DNA]</scope>
    <source>
        <strain evidence="2 3">BL J</strain>
    </source>
</reference>
<protein>
    <submittedName>
        <fullName evidence="2">GCN5-related N-acetyltransferase</fullName>
    </submittedName>
</protein>
<feature type="domain" description="N-acetyltransferase" evidence="1">
    <location>
        <begin position="2"/>
        <end position="147"/>
    </location>
</feature>
<dbReference type="Pfam" id="PF17668">
    <property type="entry name" value="Acetyltransf_17"/>
    <property type="match status" value="1"/>
</dbReference>